<dbReference type="EMBL" id="FZNZ01000010">
    <property type="protein sequence ID" value="SNR77722.1"/>
    <property type="molecule type" value="Genomic_DNA"/>
</dbReference>
<gene>
    <name evidence="1" type="ORF">SAMN06265364_11013</name>
</gene>
<dbReference type="KEGG" id="pje:CRM71_12990"/>
<comment type="caution">
    <text evidence="1">The sequence shown here is derived from an EMBL/GenBank/DDBJ whole genome shotgun (WGS) entry which is preliminary data.</text>
</comment>
<sequence>MRFCQVFSRTQEIYWVLYFSQIFTDEQKPFSEQGEHAEKWWPLPVPSWPLPLPLPKREGRDHRDTPIEWM</sequence>
<evidence type="ECO:0000313" key="1">
    <source>
        <dbReference type="EMBL" id="SNR77722.1"/>
    </source>
</evidence>
<dbReference type="AlphaFoldDB" id="A0A2K9HHD8"/>
<keyword evidence="2" id="KW-1185">Reference proteome</keyword>
<accession>A0A2K9HHD8</accession>
<evidence type="ECO:0000313" key="2">
    <source>
        <dbReference type="Proteomes" id="UP000198427"/>
    </source>
</evidence>
<reference evidence="1 2" key="1">
    <citation type="submission" date="2017-06" db="EMBL/GenBank/DDBJ databases">
        <authorList>
            <person name="Varghese N."/>
            <person name="Submissions S."/>
        </authorList>
    </citation>
    <scope>NUCLEOTIDE SEQUENCE [LARGE SCALE GENOMIC DNA]</scope>
    <source>
        <strain evidence="1 2">DSM 26989</strain>
    </source>
</reference>
<organism evidence="1 2">
    <name type="scientific">Prevotella jejuni</name>
    <dbReference type="NCBI Taxonomy" id="1177574"/>
    <lineage>
        <taxon>Bacteria</taxon>
        <taxon>Pseudomonadati</taxon>
        <taxon>Bacteroidota</taxon>
        <taxon>Bacteroidia</taxon>
        <taxon>Bacteroidales</taxon>
        <taxon>Prevotellaceae</taxon>
        <taxon>Prevotella</taxon>
    </lineage>
</organism>
<name>A0A2K9HHD8_9BACT</name>
<proteinExistence type="predicted"/>
<dbReference type="Proteomes" id="UP000198427">
    <property type="component" value="Unassembled WGS sequence"/>
</dbReference>
<protein>
    <submittedName>
        <fullName evidence="1">Uncharacterized protein</fullName>
    </submittedName>
</protein>